<dbReference type="SUPFAM" id="SSF53850">
    <property type="entry name" value="Periplasmic binding protein-like II"/>
    <property type="match status" value="1"/>
</dbReference>
<evidence type="ECO:0000256" key="3">
    <source>
        <dbReference type="ARBA" id="ARBA00022692"/>
    </source>
</evidence>
<dbReference type="InterPro" id="IPR001320">
    <property type="entry name" value="Iontro_rcpt_C"/>
</dbReference>
<reference evidence="13 14" key="2">
    <citation type="submission" date="2018-11" db="EMBL/GenBank/DDBJ databases">
        <authorList>
            <consortium name="Pathogen Informatics"/>
        </authorList>
    </citation>
    <scope>NUCLEOTIDE SEQUENCE [LARGE SCALE GENOMIC DNA]</scope>
</reference>
<evidence type="ECO:0000256" key="6">
    <source>
        <dbReference type="ARBA" id="ARBA00023136"/>
    </source>
</evidence>
<dbReference type="WBParaSite" id="HNAJ_0001341601-mRNA-1">
    <property type="protein sequence ID" value="HNAJ_0001341601-mRNA-1"/>
    <property type="gene ID" value="HNAJ_0001341601"/>
</dbReference>
<dbReference type="AlphaFoldDB" id="A0A0R3TZW7"/>
<evidence type="ECO:0000256" key="9">
    <source>
        <dbReference type="ARBA" id="ARBA00023286"/>
    </source>
</evidence>
<keyword evidence="5" id="KW-0406">Ion transport</keyword>
<protein>
    <submittedName>
        <fullName evidence="15">PBPe domain-containing protein</fullName>
    </submittedName>
</protein>
<keyword evidence="14" id="KW-1185">Reference proteome</keyword>
<dbReference type="InterPro" id="IPR015683">
    <property type="entry name" value="Ionotropic_Glu_rcpt"/>
</dbReference>
<evidence type="ECO:0000256" key="5">
    <source>
        <dbReference type="ARBA" id="ARBA00023065"/>
    </source>
</evidence>
<keyword evidence="10" id="KW-0407">Ion channel</keyword>
<evidence type="ECO:0000256" key="10">
    <source>
        <dbReference type="ARBA" id="ARBA00023303"/>
    </source>
</evidence>
<dbReference type="GO" id="GO:0016020">
    <property type="term" value="C:membrane"/>
    <property type="evidence" value="ECO:0007669"/>
    <property type="project" value="UniProtKB-SubCell"/>
</dbReference>
<name>A0A0R3TZW7_RODNA</name>
<evidence type="ECO:0000313" key="13">
    <source>
        <dbReference type="EMBL" id="VDO15785.1"/>
    </source>
</evidence>
<evidence type="ECO:0000256" key="4">
    <source>
        <dbReference type="ARBA" id="ARBA00022989"/>
    </source>
</evidence>
<organism evidence="15">
    <name type="scientific">Rodentolepis nana</name>
    <name type="common">Dwarf tapeworm</name>
    <name type="synonym">Hymenolepis nana</name>
    <dbReference type="NCBI Taxonomy" id="102285"/>
    <lineage>
        <taxon>Eukaryota</taxon>
        <taxon>Metazoa</taxon>
        <taxon>Spiralia</taxon>
        <taxon>Lophotrochozoa</taxon>
        <taxon>Platyhelminthes</taxon>
        <taxon>Cestoda</taxon>
        <taxon>Eucestoda</taxon>
        <taxon>Cyclophyllidea</taxon>
        <taxon>Hymenolepididae</taxon>
        <taxon>Rodentolepis</taxon>
    </lineage>
</organism>
<dbReference type="STRING" id="102285.A0A0R3TZW7"/>
<keyword evidence="6 11" id="KW-0472">Membrane</keyword>
<evidence type="ECO:0000259" key="12">
    <source>
        <dbReference type="Pfam" id="PF00060"/>
    </source>
</evidence>
<evidence type="ECO:0000256" key="7">
    <source>
        <dbReference type="ARBA" id="ARBA00023170"/>
    </source>
</evidence>
<feature type="transmembrane region" description="Helical" evidence="11">
    <location>
        <begin position="110"/>
        <end position="133"/>
    </location>
</feature>
<accession>A0A0R3TZW7</accession>
<keyword evidence="2" id="KW-0813">Transport</keyword>
<evidence type="ECO:0000256" key="11">
    <source>
        <dbReference type="SAM" id="Phobius"/>
    </source>
</evidence>
<feature type="domain" description="Ionotropic glutamate receptor C-terminal" evidence="12">
    <location>
        <begin position="51"/>
        <end position="142"/>
    </location>
</feature>
<dbReference type="Pfam" id="PF00060">
    <property type="entry name" value="Lig_chan"/>
    <property type="match status" value="1"/>
</dbReference>
<dbReference type="GO" id="GO:0015276">
    <property type="term" value="F:ligand-gated monoatomic ion channel activity"/>
    <property type="evidence" value="ECO:0007669"/>
    <property type="project" value="InterPro"/>
</dbReference>
<evidence type="ECO:0000313" key="15">
    <source>
        <dbReference type="WBParaSite" id="HNAJ_0001341601-mRNA-1"/>
    </source>
</evidence>
<feature type="transmembrane region" description="Helical" evidence="11">
    <location>
        <begin position="312"/>
        <end position="336"/>
    </location>
</feature>
<dbReference type="Gene3D" id="1.10.287.70">
    <property type="match status" value="1"/>
</dbReference>
<feature type="transmembrane region" description="Helical" evidence="11">
    <location>
        <begin position="42"/>
        <end position="69"/>
    </location>
</feature>
<sequence length="353" mass="40059">MLVGPFSITSNRSAVFQATVPVRSISYTFIYRNPSLSWRNQIFQFLVTFDATTWALIFVSAAIVGASLAVLHRIKPGSTSYTLRLSLLFAFGYLFQGVRTRPPTYASSQILIIVWWLFCLILVIAFCANYAAFRSFNALENLPNSPITLLHQKYFKYAYIKESNMGYLMGKSLDSAIYSLYQMINTKFKYMIPNSRDEGINEVIKGKFALLDESPFSEYYARKYCLKSSPSLWFGTYVFFMPKKLSYGAIISEEIKKMRSDGTLEKIYKSEENKMMSTLPTYCGAMLEDQALGAMLNPLIDWSDYSVELATAVGIFIASLIGLLIVLITLLVEYLLGIYKEAMIDKDCHPVIL</sequence>
<dbReference type="PANTHER" id="PTHR18966">
    <property type="entry name" value="IONOTROPIC GLUTAMATE RECEPTOR"/>
    <property type="match status" value="1"/>
</dbReference>
<gene>
    <name evidence="13" type="ORF">HNAJ_LOCUS13390</name>
</gene>
<proteinExistence type="predicted"/>
<comment type="subcellular location">
    <subcellularLocation>
        <location evidence="1">Membrane</location>
        <topology evidence="1">Multi-pass membrane protein</topology>
    </subcellularLocation>
</comment>
<evidence type="ECO:0000256" key="1">
    <source>
        <dbReference type="ARBA" id="ARBA00004141"/>
    </source>
</evidence>
<feature type="transmembrane region" description="Helical" evidence="11">
    <location>
        <begin position="81"/>
        <end position="98"/>
    </location>
</feature>
<keyword evidence="9" id="KW-1071">Ligand-gated ion channel</keyword>
<dbReference type="OrthoDB" id="9997229at2759"/>
<dbReference type="Proteomes" id="UP000278807">
    <property type="component" value="Unassembled WGS sequence"/>
</dbReference>
<evidence type="ECO:0000313" key="14">
    <source>
        <dbReference type="Proteomes" id="UP000278807"/>
    </source>
</evidence>
<dbReference type="EMBL" id="UZAE01015360">
    <property type="protein sequence ID" value="VDO15785.1"/>
    <property type="molecule type" value="Genomic_DNA"/>
</dbReference>
<keyword evidence="7" id="KW-0675">Receptor</keyword>
<keyword evidence="3 11" id="KW-0812">Transmembrane</keyword>
<keyword evidence="8" id="KW-0325">Glycoprotein</keyword>
<evidence type="ECO:0000256" key="8">
    <source>
        <dbReference type="ARBA" id="ARBA00023180"/>
    </source>
</evidence>
<evidence type="ECO:0000256" key="2">
    <source>
        <dbReference type="ARBA" id="ARBA00022448"/>
    </source>
</evidence>
<keyword evidence="4 11" id="KW-1133">Transmembrane helix</keyword>
<reference evidence="15" key="1">
    <citation type="submission" date="2017-02" db="UniProtKB">
        <authorList>
            <consortium name="WormBaseParasite"/>
        </authorList>
    </citation>
    <scope>IDENTIFICATION</scope>
</reference>